<dbReference type="Proteomes" id="UP000294752">
    <property type="component" value="Unassembled WGS sequence"/>
</dbReference>
<keyword evidence="9" id="KW-0234">DNA repair</keyword>
<evidence type="ECO:0000256" key="11">
    <source>
        <dbReference type="ARBA" id="ARBA00036904"/>
    </source>
</evidence>
<evidence type="ECO:0000256" key="7">
    <source>
        <dbReference type="ARBA" id="ARBA00022801"/>
    </source>
</evidence>
<dbReference type="InterPro" id="IPR020084">
    <property type="entry name" value="NUDIX_hydrolase_CS"/>
</dbReference>
<evidence type="ECO:0000313" key="18">
    <source>
        <dbReference type="EMBL" id="TDS12371.1"/>
    </source>
</evidence>
<dbReference type="PROSITE" id="PS00893">
    <property type="entry name" value="NUDIX_BOX"/>
    <property type="match status" value="1"/>
</dbReference>
<evidence type="ECO:0000256" key="3">
    <source>
        <dbReference type="ARBA" id="ARBA00022457"/>
    </source>
</evidence>
<dbReference type="EMBL" id="SNZV01000006">
    <property type="protein sequence ID" value="TDS12371.1"/>
    <property type="molecule type" value="Genomic_DNA"/>
</dbReference>
<evidence type="ECO:0000256" key="4">
    <source>
        <dbReference type="ARBA" id="ARBA00022705"/>
    </source>
</evidence>
<dbReference type="GO" id="GO:0006281">
    <property type="term" value="P:DNA repair"/>
    <property type="evidence" value="ECO:0007669"/>
    <property type="project" value="UniProtKB-KW"/>
</dbReference>
<keyword evidence="6" id="KW-0227">DNA damage</keyword>
<dbReference type="GO" id="GO:0008413">
    <property type="term" value="F:8-oxo-7,8-dihydroguanosine triphosphate pyrophosphatase activity"/>
    <property type="evidence" value="ECO:0007669"/>
    <property type="project" value="TreeGrafter"/>
</dbReference>
<evidence type="ECO:0000256" key="8">
    <source>
        <dbReference type="ARBA" id="ARBA00022842"/>
    </source>
</evidence>
<evidence type="ECO:0000256" key="5">
    <source>
        <dbReference type="ARBA" id="ARBA00022723"/>
    </source>
</evidence>
<dbReference type="PROSITE" id="PS51462">
    <property type="entry name" value="NUDIX"/>
    <property type="match status" value="1"/>
</dbReference>
<dbReference type="InterPro" id="IPR029119">
    <property type="entry name" value="MutY_C"/>
</dbReference>
<accession>A0A4R7CXE1</accession>
<dbReference type="EC" id="3.6.1.55" evidence="12"/>
<organism evidence="18 19">
    <name type="scientific">Sphingobacterium paludis</name>
    <dbReference type="NCBI Taxonomy" id="1476465"/>
    <lineage>
        <taxon>Bacteria</taxon>
        <taxon>Pseudomonadati</taxon>
        <taxon>Bacteroidota</taxon>
        <taxon>Sphingobacteriia</taxon>
        <taxon>Sphingobacteriales</taxon>
        <taxon>Sphingobacteriaceae</taxon>
        <taxon>Sphingobacterium</taxon>
    </lineage>
</organism>
<dbReference type="GO" id="GO:0035539">
    <property type="term" value="F:8-oxo-7,8-dihydrodeoxyguanosine triphosphate pyrophosphatase activity"/>
    <property type="evidence" value="ECO:0007669"/>
    <property type="project" value="UniProtKB-EC"/>
</dbReference>
<evidence type="ECO:0000256" key="2">
    <source>
        <dbReference type="ARBA" id="ARBA00005582"/>
    </source>
</evidence>
<dbReference type="InterPro" id="IPR015797">
    <property type="entry name" value="NUDIX_hydrolase-like_dom_sf"/>
</dbReference>
<evidence type="ECO:0000256" key="9">
    <source>
        <dbReference type="ARBA" id="ARBA00023204"/>
    </source>
</evidence>
<evidence type="ECO:0000256" key="12">
    <source>
        <dbReference type="ARBA" id="ARBA00038905"/>
    </source>
</evidence>
<evidence type="ECO:0000256" key="15">
    <source>
        <dbReference type="ARBA" id="ARBA00041979"/>
    </source>
</evidence>
<sequence length="128" mass="14235">MLEVTCALIEHQGKILICQRAATMKLPLKWEFPGGKREVGETLSACLVREIKEELGLDIVLGRELPAVQHRYDDFSITLFPFLATRTGGTLTLAEHVQALWVDPSSLQGYDWAAADVPVVNAYLALRQ</sequence>
<dbReference type="GO" id="GO:0044715">
    <property type="term" value="F:8-oxo-dGDP phosphatase activity"/>
    <property type="evidence" value="ECO:0007669"/>
    <property type="project" value="TreeGrafter"/>
</dbReference>
<evidence type="ECO:0000256" key="10">
    <source>
        <dbReference type="ARBA" id="ARBA00035861"/>
    </source>
</evidence>
<evidence type="ECO:0000256" key="14">
    <source>
        <dbReference type="ARBA" id="ARBA00041592"/>
    </source>
</evidence>
<dbReference type="RefSeq" id="WP_133640993.1">
    <property type="nucleotide sequence ID" value="NZ_SNZV01000006.1"/>
</dbReference>
<dbReference type="CDD" id="cd03425">
    <property type="entry name" value="NUDIX_MutT_NudA_like"/>
    <property type="match status" value="1"/>
</dbReference>
<comment type="catalytic activity">
    <reaction evidence="10">
        <text>8-oxo-dGTP + H2O = 8-oxo-dGMP + diphosphate + H(+)</text>
        <dbReference type="Rhea" id="RHEA:31575"/>
        <dbReference type="ChEBI" id="CHEBI:15377"/>
        <dbReference type="ChEBI" id="CHEBI:15378"/>
        <dbReference type="ChEBI" id="CHEBI:33019"/>
        <dbReference type="ChEBI" id="CHEBI:63224"/>
        <dbReference type="ChEBI" id="CHEBI:77896"/>
        <dbReference type="EC" id="3.6.1.55"/>
    </reaction>
</comment>
<dbReference type="Gene3D" id="3.90.79.10">
    <property type="entry name" value="Nucleoside Triphosphate Pyrophosphohydrolase"/>
    <property type="match status" value="1"/>
</dbReference>
<dbReference type="SUPFAM" id="SSF55811">
    <property type="entry name" value="Nudix"/>
    <property type="match status" value="1"/>
</dbReference>
<dbReference type="InterPro" id="IPR000086">
    <property type="entry name" value="NUDIX_hydrolase_dom"/>
</dbReference>
<protein>
    <recommendedName>
        <fullName evidence="13">8-oxo-dGTP diphosphatase</fullName>
        <ecNumber evidence="12">3.6.1.55</ecNumber>
    </recommendedName>
    <alternativeName>
        <fullName evidence="16">7,8-dihydro-8-oxoguanine-triphosphatase</fullName>
    </alternativeName>
    <alternativeName>
        <fullName evidence="15">Mutator protein MutT</fullName>
    </alternativeName>
    <alternativeName>
        <fullName evidence="14">dGTP pyrophosphohydrolase</fullName>
    </alternativeName>
</protein>
<reference evidence="18 19" key="1">
    <citation type="submission" date="2019-03" db="EMBL/GenBank/DDBJ databases">
        <title>Genomic Encyclopedia of Type Strains, Phase III (KMG-III): the genomes of soil and plant-associated and newly described type strains.</title>
        <authorList>
            <person name="Whitman W."/>
        </authorList>
    </citation>
    <scope>NUCLEOTIDE SEQUENCE [LARGE SCALE GENOMIC DNA]</scope>
    <source>
        <strain evidence="18 19">CGMCC 1.12801</strain>
    </source>
</reference>
<dbReference type="GO" id="GO:0006260">
    <property type="term" value="P:DNA replication"/>
    <property type="evidence" value="ECO:0007669"/>
    <property type="project" value="UniProtKB-KW"/>
</dbReference>
<evidence type="ECO:0000313" key="19">
    <source>
        <dbReference type="Proteomes" id="UP000294752"/>
    </source>
</evidence>
<dbReference type="InterPro" id="IPR020476">
    <property type="entry name" value="Nudix_hydrolase"/>
</dbReference>
<evidence type="ECO:0000256" key="6">
    <source>
        <dbReference type="ARBA" id="ARBA00022763"/>
    </source>
</evidence>
<gene>
    <name evidence="18" type="ORF">B0I21_106229</name>
</gene>
<evidence type="ECO:0000256" key="13">
    <source>
        <dbReference type="ARBA" id="ARBA00040794"/>
    </source>
</evidence>
<name>A0A4R7CXE1_9SPHI</name>
<keyword evidence="5" id="KW-0479">Metal-binding</keyword>
<dbReference type="PANTHER" id="PTHR47707:SF1">
    <property type="entry name" value="NUDIX HYDROLASE FAMILY PROTEIN"/>
    <property type="match status" value="1"/>
</dbReference>
<dbReference type="InterPro" id="IPR047127">
    <property type="entry name" value="MutT-like"/>
</dbReference>
<evidence type="ECO:0000256" key="1">
    <source>
        <dbReference type="ARBA" id="ARBA00001946"/>
    </source>
</evidence>
<dbReference type="PANTHER" id="PTHR47707">
    <property type="entry name" value="8-OXO-DGTP DIPHOSPHATASE"/>
    <property type="match status" value="1"/>
</dbReference>
<keyword evidence="4" id="KW-0235">DNA replication</keyword>
<dbReference type="AlphaFoldDB" id="A0A4R7CXE1"/>
<comment type="similarity">
    <text evidence="2">Belongs to the Nudix hydrolase family.</text>
</comment>
<keyword evidence="8" id="KW-0460">Magnesium</keyword>
<comment type="cofactor">
    <cofactor evidence="1">
        <name>Mg(2+)</name>
        <dbReference type="ChEBI" id="CHEBI:18420"/>
    </cofactor>
</comment>
<dbReference type="PRINTS" id="PR00502">
    <property type="entry name" value="NUDIXFAMILY"/>
</dbReference>
<proteinExistence type="inferred from homology"/>
<comment type="catalytic activity">
    <reaction evidence="11">
        <text>8-oxo-GTP + H2O = 8-oxo-GMP + diphosphate + H(+)</text>
        <dbReference type="Rhea" id="RHEA:67616"/>
        <dbReference type="ChEBI" id="CHEBI:15377"/>
        <dbReference type="ChEBI" id="CHEBI:15378"/>
        <dbReference type="ChEBI" id="CHEBI:33019"/>
        <dbReference type="ChEBI" id="CHEBI:143553"/>
        <dbReference type="ChEBI" id="CHEBI:145694"/>
    </reaction>
</comment>
<dbReference type="GO" id="GO:0046872">
    <property type="term" value="F:metal ion binding"/>
    <property type="evidence" value="ECO:0007669"/>
    <property type="project" value="UniProtKB-KW"/>
</dbReference>
<dbReference type="Pfam" id="PF14815">
    <property type="entry name" value="NUDIX_4"/>
    <property type="match status" value="1"/>
</dbReference>
<evidence type="ECO:0000256" key="16">
    <source>
        <dbReference type="ARBA" id="ARBA00042798"/>
    </source>
</evidence>
<dbReference type="GO" id="GO:0044716">
    <property type="term" value="F:8-oxo-GDP phosphatase activity"/>
    <property type="evidence" value="ECO:0007669"/>
    <property type="project" value="TreeGrafter"/>
</dbReference>
<feature type="domain" description="Nudix hydrolase" evidence="17">
    <location>
        <begin position="1"/>
        <end position="124"/>
    </location>
</feature>
<keyword evidence="19" id="KW-1185">Reference proteome</keyword>
<dbReference type="OrthoDB" id="9810648at2"/>
<evidence type="ECO:0000259" key="17">
    <source>
        <dbReference type="PROSITE" id="PS51462"/>
    </source>
</evidence>
<comment type="caution">
    <text evidence="18">The sequence shown here is derived from an EMBL/GenBank/DDBJ whole genome shotgun (WGS) entry which is preliminary data.</text>
</comment>
<keyword evidence="7" id="KW-0378">Hydrolase</keyword>
<keyword evidence="3" id="KW-0515">Mutator protein</keyword>